<dbReference type="RefSeq" id="XP_013620119.1">
    <property type="nucleotide sequence ID" value="XM_013764665.1"/>
</dbReference>
<dbReference type="Pfam" id="PF00646">
    <property type="entry name" value="F-box"/>
    <property type="match status" value="1"/>
</dbReference>
<keyword evidence="4" id="KW-1185">Reference proteome</keyword>
<evidence type="ECO:0000313" key="4">
    <source>
        <dbReference type="Proteomes" id="UP000032141"/>
    </source>
</evidence>
<dbReference type="Gene3D" id="1.20.1280.50">
    <property type="match status" value="1"/>
</dbReference>
<dbReference type="InterPro" id="IPR050796">
    <property type="entry name" value="SCF_F-box_component"/>
</dbReference>
<feature type="region of interest" description="Disordered" evidence="1">
    <location>
        <begin position="1"/>
        <end position="23"/>
    </location>
</feature>
<dbReference type="GeneID" id="106326749"/>
<dbReference type="InterPro" id="IPR036047">
    <property type="entry name" value="F-box-like_dom_sf"/>
</dbReference>
<dbReference type="NCBIfam" id="TIGR01640">
    <property type="entry name" value="F_box_assoc_1"/>
    <property type="match status" value="1"/>
</dbReference>
<proteinExistence type="predicted"/>
<evidence type="ECO:0000256" key="1">
    <source>
        <dbReference type="SAM" id="MobiDB-lite"/>
    </source>
</evidence>
<dbReference type="SUPFAM" id="SSF81383">
    <property type="entry name" value="F-box domain"/>
    <property type="match status" value="1"/>
</dbReference>
<dbReference type="Proteomes" id="UP000032141">
    <property type="component" value="Chromosome C2"/>
</dbReference>
<dbReference type="eggNOG" id="ENOG502S1ZX">
    <property type="taxonomic scope" value="Eukaryota"/>
</dbReference>
<dbReference type="InterPro" id="IPR011043">
    <property type="entry name" value="Gal_Oxase/kelch_b-propeller"/>
</dbReference>
<reference evidence="3 4" key="1">
    <citation type="journal article" date="2014" name="Genome Biol.">
        <title>Transcriptome and methylome profiling reveals relics of genome dominance in the mesopolyploid Brassica oleracea.</title>
        <authorList>
            <person name="Parkin I.A."/>
            <person name="Koh C."/>
            <person name="Tang H."/>
            <person name="Robinson S.J."/>
            <person name="Kagale S."/>
            <person name="Clarke W.E."/>
            <person name="Town C.D."/>
            <person name="Nixon J."/>
            <person name="Krishnakumar V."/>
            <person name="Bidwell S.L."/>
            <person name="Denoeud F."/>
            <person name="Belcram H."/>
            <person name="Links M.G."/>
            <person name="Just J."/>
            <person name="Clarke C."/>
            <person name="Bender T."/>
            <person name="Huebert T."/>
            <person name="Mason A.S."/>
            <person name="Pires J.C."/>
            <person name="Barker G."/>
            <person name="Moore J."/>
            <person name="Walley P.G."/>
            <person name="Manoli S."/>
            <person name="Batley J."/>
            <person name="Edwards D."/>
            <person name="Nelson M.N."/>
            <person name="Wang X."/>
            <person name="Paterson A.H."/>
            <person name="King G."/>
            <person name="Bancroft I."/>
            <person name="Chalhoub B."/>
            <person name="Sharpe A.G."/>
        </authorList>
    </citation>
    <scope>NUCLEOTIDE SEQUENCE</scope>
    <source>
        <strain evidence="3 4">cv. TO1000</strain>
    </source>
</reference>
<protein>
    <recommendedName>
        <fullName evidence="2">F-box domain-containing protein</fullName>
    </recommendedName>
</protein>
<dbReference type="AlphaFoldDB" id="A0A0D3AVS6"/>
<dbReference type="HOGENOM" id="CLU_027176_4_2_1"/>
<dbReference type="InterPro" id="IPR001810">
    <property type="entry name" value="F-box_dom"/>
</dbReference>
<dbReference type="PANTHER" id="PTHR31672:SF13">
    <property type="entry name" value="F-BOX PROTEIN CPR30-LIKE"/>
    <property type="match status" value="1"/>
</dbReference>
<dbReference type="PANTHER" id="PTHR31672">
    <property type="entry name" value="BNACNNG10540D PROTEIN"/>
    <property type="match status" value="1"/>
</dbReference>
<evidence type="ECO:0000313" key="3">
    <source>
        <dbReference type="EnsemblPlants" id="Bo2g137250.1"/>
    </source>
</evidence>
<reference evidence="3" key="2">
    <citation type="submission" date="2015-03" db="UniProtKB">
        <authorList>
            <consortium name="EnsemblPlants"/>
        </authorList>
    </citation>
    <scope>IDENTIFICATION</scope>
</reference>
<feature type="domain" description="F-box" evidence="2">
    <location>
        <begin position="34"/>
        <end position="74"/>
    </location>
</feature>
<dbReference type="OrthoDB" id="1867629at2759"/>
<name>A0A0D3AVS6_BRAOL</name>
<dbReference type="SMART" id="SM00256">
    <property type="entry name" value="FBOX"/>
    <property type="match status" value="1"/>
</dbReference>
<dbReference type="EnsemblPlants" id="Bo2g137250.1">
    <property type="protein sequence ID" value="Bo2g137250.1"/>
    <property type="gene ID" value="Bo2g137250"/>
</dbReference>
<dbReference type="KEGG" id="boe:106326749"/>
<dbReference type="Gramene" id="Bo2g137250.1">
    <property type="protein sequence ID" value="Bo2g137250.1"/>
    <property type="gene ID" value="Bo2g137250"/>
</dbReference>
<organism evidence="3 4">
    <name type="scientific">Brassica oleracea var. oleracea</name>
    <dbReference type="NCBI Taxonomy" id="109376"/>
    <lineage>
        <taxon>Eukaryota</taxon>
        <taxon>Viridiplantae</taxon>
        <taxon>Streptophyta</taxon>
        <taxon>Embryophyta</taxon>
        <taxon>Tracheophyta</taxon>
        <taxon>Spermatophyta</taxon>
        <taxon>Magnoliopsida</taxon>
        <taxon>eudicotyledons</taxon>
        <taxon>Gunneridae</taxon>
        <taxon>Pentapetalae</taxon>
        <taxon>rosids</taxon>
        <taxon>malvids</taxon>
        <taxon>Brassicales</taxon>
        <taxon>Brassicaceae</taxon>
        <taxon>Brassiceae</taxon>
        <taxon>Brassica</taxon>
    </lineage>
</organism>
<dbReference type="InterPro" id="IPR017451">
    <property type="entry name" value="F-box-assoc_interact_dom"/>
</dbReference>
<dbReference type="Pfam" id="PF08268">
    <property type="entry name" value="FBA_3"/>
    <property type="match status" value="1"/>
</dbReference>
<dbReference type="SUPFAM" id="SSF50965">
    <property type="entry name" value="Galactose oxidase, central domain"/>
    <property type="match status" value="1"/>
</dbReference>
<evidence type="ECO:0000259" key="2">
    <source>
        <dbReference type="SMART" id="SM00256"/>
    </source>
</evidence>
<dbReference type="InterPro" id="IPR013187">
    <property type="entry name" value="F-box-assoc_dom_typ3"/>
</dbReference>
<accession>A0A0D3AVS6</accession>
<dbReference type="OMA" id="SSISMHM"/>
<sequence length="413" mass="47849">MEEQRGHEKDKIASSFSSERESKRGRREVTEIIINDEALEEIMLRLPVKSLISFQAVSKHWRRMITLNSFRERYMLHQKTLEPKILCVYDDIDWYKANYALKEMSLEWSSACLVEVEEEEDYHISNDEQEDVIVSKSLDGLFCFYGRANFKNPIKVMNPSTRWSLTLPLARIQLVHSDNKVEFSQPGFGRDYVTGAYKLVWLHNIKDKNISSCEVFDFGVKEWRHVTSPPDHRIDHNQEATFANGWLYWFTHEKTKLIAFNLHMEMFQVVPNPIIEASSSSSSISMHMCSLDYDRGLVNISVTNGDGMQHVWRLTNHNTGGALLKTNKIFSFDLNKITSTWFEETHYKSSLLSLTAVSKKGNKLMLAKYGSDKLLLYQPLTPNSIMNRIFSYSPSRPSDSVFLHYFPSLACPL</sequence>